<dbReference type="OrthoDB" id="5818029at2759"/>
<evidence type="ECO:0000313" key="3">
    <source>
        <dbReference type="Proteomes" id="UP000230233"/>
    </source>
</evidence>
<proteinExistence type="predicted"/>
<evidence type="ECO:0008006" key="4">
    <source>
        <dbReference type="Google" id="ProtNLM"/>
    </source>
</evidence>
<feature type="transmembrane region" description="Helical" evidence="1">
    <location>
        <begin position="110"/>
        <end position="130"/>
    </location>
</feature>
<name>A0A2G5TP62_9PELO</name>
<organism evidence="2 3">
    <name type="scientific">Caenorhabditis nigoni</name>
    <dbReference type="NCBI Taxonomy" id="1611254"/>
    <lineage>
        <taxon>Eukaryota</taxon>
        <taxon>Metazoa</taxon>
        <taxon>Ecdysozoa</taxon>
        <taxon>Nematoda</taxon>
        <taxon>Chromadorea</taxon>
        <taxon>Rhabditida</taxon>
        <taxon>Rhabditina</taxon>
        <taxon>Rhabditomorpha</taxon>
        <taxon>Rhabditoidea</taxon>
        <taxon>Rhabditidae</taxon>
        <taxon>Peloderinae</taxon>
        <taxon>Caenorhabditis</taxon>
    </lineage>
</organism>
<dbReference type="AlphaFoldDB" id="A0A2G5TP62"/>
<feature type="transmembrane region" description="Helical" evidence="1">
    <location>
        <begin position="150"/>
        <end position="171"/>
    </location>
</feature>
<feature type="transmembrane region" description="Helical" evidence="1">
    <location>
        <begin position="269"/>
        <end position="293"/>
    </location>
</feature>
<keyword evidence="3" id="KW-1185">Reference proteome</keyword>
<keyword evidence="1" id="KW-0812">Transmembrane</keyword>
<feature type="transmembrane region" description="Helical" evidence="1">
    <location>
        <begin position="305"/>
        <end position="326"/>
    </location>
</feature>
<dbReference type="PANTHER" id="PTHR22943">
    <property type="entry name" value="7-TRANSMEMBRANE DOMAIN RECEPTOR C.ELEGANS"/>
    <property type="match status" value="1"/>
</dbReference>
<dbReference type="GO" id="GO:0038022">
    <property type="term" value="F:G protein-coupled olfactory receptor activity"/>
    <property type="evidence" value="ECO:0007669"/>
    <property type="project" value="TreeGrafter"/>
</dbReference>
<comment type="caution">
    <text evidence="2">The sequence shown here is derived from an EMBL/GenBank/DDBJ whole genome shotgun (WGS) entry which is preliminary data.</text>
</comment>
<evidence type="ECO:0000313" key="2">
    <source>
        <dbReference type="EMBL" id="PIC29084.1"/>
    </source>
</evidence>
<feature type="transmembrane region" description="Helical" evidence="1">
    <location>
        <begin position="12"/>
        <end position="32"/>
    </location>
</feature>
<dbReference type="Proteomes" id="UP000230233">
    <property type="component" value="Chromosome V"/>
</dbReference>
<dbReference type="InterPro" id="IPR019428">
    <property type="entry name" value="7TM_GPCR_serpentine_rcpt_Str"/>
</dbReference>
<dbReference type="EMBL" id="PDUG01000005">
    <property type="protein sequence ID" value="PIC29084.1"/>
    <property type="molecule type" value="Genomic_DNA"/>
</dbReference>
<dbReference type="Pfam" id="PF10326">
    <property type="entry name" value="7TM_GPCR_Str"/>
    <property type="match status" value="1"/>
</dbReference>
<dbReference type="PANTHER" id="PTHR22943:SF26">
    <property type="entry name" value="SEVEN TM RECEPTOR"/>
    <property type="match status" value="1"/>
</dbReference>
<dbReference type="GO" id="GO:0042048">
    <property type="term" value="P:olfactory behavior"/>
    <property type="evidence" value="ECO:0007669"/>
    <property type="project" value="TreeGrafter"/>
</dbReference>
<keyword evidence="1" id="KW-0472">Membrane</keyword>
<evidence type="ECO:0000256" key="1">
    <source>
        <dbReference type="SAM" id="Phobius"/>
    </source>
</evidence>
<feature type="transmembrane region" description="Helical" evidence="1">
    <location>
        <begin position="224"/>
        <end position="248"/>
    </location>
</feature>
<keyword evidence="1" id="KW-1133">Transmembrane helix</keyword>
<reference evidence="3" key="1">
    <citation type="submission" date="2017-10" db="EMBL/GenBank/DDBJ databases">
        <title>Rapid genome shrinkage in a self-fertile nematode reveals novel sperm competition proteins.</title>
        <authorList>
            <person name="Yin D."/>
            <person name="Schwarz E.M."/>
            <person name="Thomas C.G."/>
            <person name="Felde R.L."/>
            <person name="Korf I.F."/>
            <person name="Cutter A.D."/>
            <person name="Schartner C.M."/>
            <person name="Ralston E.J."/>
            <person name="Meyer B.J."/>
            <person name="Haag E.S."/>
        </authorList>
    </citation>
    <scope>NUCLEOTIDE SEQUENCE [LARGE SCALE GENOMIC DNA]</scope>
    <source>
        <strain evidence="3">JU1422</strain>
    </source>
</reference>
<feature type="transmembrane region" description="Helical" evidence="1">
    <location>
        <begin position="44"/>
        <end position="63"/>
    </location>
</feature>
<dbReference type="GO" id="GO:0005886">
    <property type="term" value="C:plasma membrane"/>
    <property type="evidence" value="ECO:0007669"/>
    <property type="project" value="TreeGrafter"/>
</dbReference>
<dbReference type="SUPFAM" id="SSF81321">
    <property type="entry name" value="Family A G protein-coupled receptor-like"/>
    <property type="match status" value="1"/>
</dbReference>
<accession>A0A2G5TP62</accession>
<protein>
    <recommendedName>
        <fullName evidence="4">Seven TM Receptor</fullName>
    </recommendedName>
</protein>
<gene>
    <name evidence="2" type="primary">Cnig_chr_V.g20795</name>
    <name evidence="2" type="ORF">B9Z55_020795</name>
</gene>
<sequence>MHSTLSNITHIFGWFSFFTALWSTITLFILVERKSPEAFGGYKNFLRIYCFYAFIFSIIDWLAQPSVLVDIHGFGYVFYSENRLFDLGFYAGHFVLSESTDLKISQQITLVAYCGCFIASSSFLSLNFIYRYVSICKPRYLIFFKGWRVILLFLYCAVPFVIWSLLVYTIMGPTPERAFHLNLTTALLEDVDLTGKPYVAVLCRHVANYSNHKYGEIEWGTMGALLGLFGFQGFFYTVSLVCGFLTYNDTLALFKKAQMSKELYKMQMQLLRAIVIQASVLLVLVYIPPAIMILGGMSGIYVGQIGYFVVMSISIYPPIDSLVFLFSIRCYRSALCCEGVTVPVNSNVPQSAANNKVSPVELENL</sequence>